<dbReference type="GO" id="GO:0043571">
    <property type="term" value="P:maintenance of CRISPR repeat elements"/>
    <property type="evidence" value="ECO:0007669"/>
    <property type="project" value="UniProtKB-UniRule"/>
</dbReference>
<dbReference type="GO" id="GO:0016787">
    <property type="term" value="F:hydrolase activity"/>
    <property type="evidence" value="ECO:0007669"/>
    <property type="project" value="UniProtKB-KW"/>
</dbReference>
<comment type="function">
    <text evidence="9">CRISPR (clustered regularly interspaced short palindromic repeat), is an adaptive immune system that provides protection against mobile genetic elements (viruses, transposable elements and conjugative plasmids). CRISPR clusters contain sequences complementary to antecedent mobile elements and target invading nucleic acids. CRISPR clusters are transcribed and processed into CRISPR RNA (crRNA). Functions as a ssRNA-specific endoribonuclease. Involved in the integration of spacer DNA into the CRISPR cassette.</text>
</comment>
<evidence type="ECO:0000256" key="5">
    <source>
        <dbReference type="ARBA" id="ARBA00022759"/>
    </source>
</evidence>
<evidence type="ECO:0000256" key="8">
    <source>
        <dbReference type="ARBA" id="ARBA00023118"/>
    </source>
</evidence>
<dbReference type="Pfam" id="PF09827">
    <property type="entry name" value="CRISPR_Cas2"/>
    <property type="match status" value="1"/>
</dbReference>
<dbReference type="Proteomes" id="UP000199513">
    <property type="component" value="Unassembled WGS sequence"/>
</dbReference>
<comment type="similarity">
    <text evidence="2 9">Belongs to the CRISPR-associated endoribonuclease Cas2 protein family.</text>
</comment>
<evidence type="ECO:0000256" key="1">
    <source>
        <dbReference type="ARBA" id="ARBA00001946"/>
    </source>
</evidence>
<evidence type="ECO:0000256" key="4">
    <source>
        <dbReference type="ARBA" id="ARBA00022723"/>
    </source>
</evidence>
<keyword evidence="7 9" id="KW-0460">Magnesium</keyword>
<evidence type="ECO:0000256" key="2">
    <source>
        <dbReference type="ARBA" id="ARBA00009959"/>
    </source>
</evidence>
<keyword evidence="11" id="KW-1185">Reference proteome</keyword>
<dbReference type="HAMAP" id="MF_01471">
    <property type="entry name" value="Cas2"/>
    <property type="match status" value="1"/>
</dbReference>
<keyword evidence="4 9" id="KW-0479">Metal-binding</keyword>
<gene>
    <name evidence="9" type="primary">cas2</name>
    <name evidence="10" type="ORF">SAMN04488541_10121</name>
</gene>
<evidence type="ECO:0000256" key="7">
    <source>
        <dbReference type="ARBA" id="ARBA00022842"/>
    </source>
</evidence>
<keyword evidence="5 9" id="KW-0255">Endonuclease</keyword>
<dbReference type="AlphaFoldDB" id="A0A1I2F1P4"/>
<proteinExistence type="inferred from homology"/>
<evidence type="ECO:0000313" key="11">
    <source>
        <dbReference type="Proteomes" id="UP000199513"/>
    </source>
</evidence>
<accession>A0A1I2F1P4</accession>
<dbReference type="RefSeq" id="WP_245764017.1">
    <property type="nucleotide sequence ID" value="NZ_FONY01000012.1"/>
</dbReference>
<dbReference type="GO" id="GO:0051607">
    <property type="term" value="P:defense response to virus"/>
    <property type="evidence" value="ECO:0007669"/>
    <property type="project" value="UniProtKB-UniRule"/>
</dbReference>
<dbReference type="InterPro" id="IPR019199">
    <property type="entry name" value="Virulence_VapD/CRISPR_Cas2"/>
</dbReference>
<dbReference type="SUPFAM" id="SSF143430">
    <property type="entry name" value="TTP0101/SSO1404-like"/>
    <property type="match status" value="1"/>
</dbReference>
<dbReference type="GO" id="GO:0046872">
    <property type="term" value="F:metal ion binding"/>
    <property type="evidence" value="ECO:0007669"/>
    <property type="project" value="UniProtKB-UniRule"/>
</dbReference>
<comment type="cofactor">
    <cofactor evidence="1 9">
        <name>Mg(2+)</name>
        <dbReference type="ChEBI" id="CHEBI:18420"/>
    </cofactor>
</comment>
<feature type="binding site" evidence="9">
    <location>
        <position position="18"/>
    </location>
    <ligand>
        <name>Mg(2+)</name>
        <dbReference type="ChEBI" id="CHEBI:18420"/>
        <note>catalytic</note>
    </ligand>
</feature>
<reference evidence="10 11" key="1">
    <citation type="submission" date="2016-10" db="EMBL/GenBank/DDBJ databases">
        <authorList>
            <person name="de Groot N.N."/>
        </authorList>
    </citation>
    <scope>NUCLEOTIDE SEQUENCE [LARGE SCALE GENOMIC DNA]</scope>
    <source>
        <strain>GEY</strain>
        <strain evidence="11">DSM 9560</strain>
    </source>
</reference>
<dbReference type="GO" id="GO:0004521">
    <property type="term" value="F:RNA endonuclease activity"/>
    <property type="evidence" value="ECO:0007669"/>
    <property type="project" value="InterPro"/>
</dbReference>
<dbReference type="NCBIfam" id="TIGR01573">
    <property type="entry name" value="cas2"/>
    <property type="match status" value="1"/>
</dbReference>
<dbReference type="STRING" id="1003.SAMN04488541_10121"/>
<dbReference type="InterPro" id="IPR021127">
    <property type="entry name" value="CRISPR_associated_Cas2"/>
</dbReference>
<organism evidence="10 11">
    <name type="scientific">Thermoflexibacter ruber</name>
    <dbReference type="NCBI Taxonomy" id="1003"/>
    <lineage>
        <taxon>Bacteria</taxon>
        <taxon>Pseudomonadati</taxon>
        <taxon>Bacteroidota</taxon>
        <taxon>Cytophagia</taxon>
        <taxon>Cytophagales</taxon>
        <taxon>Thermoflexibacteraceae</taxon>
        <taxon>Thermoflexibacter</taxon>
    </lineage>
</organism>
<comment type="subunit">
    <text evidence="9">Homodimer, forms a heterotetramer with a Cas1 homodimer.</text>
</comment>
<dbReference type="EC" id="3.1.-.-" evidence="9"/>
<sequence length="111" mass="13268">MFERLSQYRIMWIIVFFDLPVQTKKQRRAYTDFRKSLLKDGFDMFQFSIYIRHCLSKENARVHIDRVKQALPQFGHVVIMSITDKQFGDIEVFYEAKPKAPPKGGMQLQMF</sequence>
<keyword evidence="6 9" id="KW-0378">Hydrolase</keyword>
<keyword evidence="3 9" id="KW-0540">Nuclease</keyword>
<dbReference type="EMBL" id="FONY01000012">
    <property type="protein sequence ID" value="SFE98441.1"/>
    <property type="molecule type" value="Genomic_DNA"/>
</dbReference>
<keyword evidence="8 9" id="KW-0051">Antiviral defense</keyword>
<protein>
    <recommendedName>
        <fullName evidence="9">CRISPR-associated endoribonuclease Cas2</fullName>
        <ecNumber evidence="9">3.1.-.-</ecNumber>
    </recommendedName>
</protein>
<evidence type="ECO:0000313" key="10">
    <source>
        <dbReference type="EMBL" id="SFE98441.1"/>
    </source>
</evidence>
<name>A0A1I2F1P4_9BACT</name>
<evidence type="ECO:0000256" key="3">
    <source>
        <dbReference type="ARBA" id="ARBA00022722"/>
    </source>
</evidence>
<evidence type="ECO:0000256" key="9">
    <source>
        <dbReference type="HAMAP-Rule" id="MF_01471"/>
    </source>
</evidence>
<evidence type="ECO:0000256" key="6">
    <source>
        <dbReference type="ARBA" id="ARBA00022801"/>
    </source>
</evidence>